<keyword evidence="4 5" id="KW-1267">Proteomics identification</keyword>
<reference evidence="2" key="4">
    <citation type="submission" date="2025-08" db="UniProtKB">
        <authorList>
            <consortium name="Ensembl"/>
        </authorList>
    </citation>
    <scope>IDENTIFICATION</scope>
</reference>
<evidence type="ECO:0007829" key="4">
    <source>
        <dbReference type="PeptideAtlas" id="A0A994J4E3"/>
    </source>
</evidence>
<evidence type="ECO:0000313" key="2">
    <source>
        <dbReference type="Ensembl" id="ENSP00000515419.1"/>
    </source>
</evidence>
<sequence length="94" mass="10263">MEQRLAEFRAARKRAGLAAQPPAASQGAQTPGEKAEAAATLKAAPGWLKRFLVWKPRPASARAQPGLVQFTWRVTTSTWPLAQAKCKAVVFIHR</sequence>
<dbReference type="Ensembl" id="ENST00000703664.1">
    <property type="protein sequence ID" value="ENSP00000515419.1"/>
    <property type="gene ID" value="ENSG00000112167.11"/>
</dbReference>
<reference evidence="2 3" key="2">
    <citation type="journal article" date="2003" name="Nature">
        <title>The DNA sequence and analysis of human chromosome 6.</title>
        <authorList>
            <person name="Mungall A.J."/>
            <person name="Palmer S.A."/>
            <person name="Sims S.K."/>
            <person name="Edwards C.A."/>
            <person name="Ashurst J.L."/>
            <person name="Wilming L."/>
            <person name="Jones M.C."/>
            <person name="Horton R."/>
            <person name="Hunt S.E."/>
            <person name="Scott C.E."/>
            <person name="Gilbert J.G."/>
            <person name="Clamp M.E."/>
            <person name="Bethel G."/>
            <person name="Milne S."/>
            <person name="Ainscough R."/>
            <person name="Almeida J.P."/>
            <person name="Ambrose K.D."/>
            <person name="Andrews T.D."/>
            <person name="Ashwell R.I."/>
            <person name="Babbage A.K."/>
            <person name="Bagguley C.L."/>
            <person name="Bailey J."/>
            <person name="Banerjee R."/>
            <person name="Barker D.J."/>
            <person name="Barlow K.F."/>
            <person name="Bates K."/>
            <person name="Beare D.M."/>
            <person name="Beasley H."/>
            <person name="Beasley O."/>
            <person name="Bird C.P."/>
            <person name="Blakey S."/>
            <person name="Bray-Allen S."/>
            <person name="Brook J."/>
            <person name="Brown A.J."/>
            <person name="Brown J.Y."/>
            <person name="Burford D.C."/>
            <person name="Burrill W."/>
            <person name="Burton J."/>
            <person name="Carder C."/>
            <person name="Carter N.P."/>
            <person name="Chapman J.C."/>
            <person name="Clark S.Y."/>
            <person name="Clark G."/>
            <person name="Clee C.M."/>
            <person name="Clegg S."/>
            <person name="Cobley V."/>
            <person name="Collier R.E."/>
            <person name="Collins J.E."/>
            <person name="Colman L.K."/>
            <person name="Corby N.R."/>
            <person name="Coville G.J."/>
            <person name="Culley K.M."/>
            <person name="Dhami P."/>
            <person name="Davies J."/>
            <person name="Dunn M."/>
            <person name="Earthrowl M.E."/>
            <person name="Ellington A.E."/>
            <person name="Evans K.A."/>
            <person name="Faulkner L."/>
            <person name="Francis M.D."/>
            <person name="Frankish A."/>
            <person name="Frankland J."/>
            <person name="French L."/>
            <person name="Garner P."/>
            <person name="Garnett J."/>
            <person name="Ghori M.J."/>
            <person name="Gilby L.M."/>
            <person name="Gillson C.J."/>
            <person name="Glithero R.J."/>
            <person name="Grafham D.V."/>
            <person name="Grant M."/>
            <person name="Gribble S."/>
            <person name="Griffiths C."/>
            <person name="Griffiths M."/>
            <person name="Hall R."/>
            <person name="Halls K.S."/>
            <person name="Hammond S."/>
            <person name="Harley J.L."/>
            <person name="Hart E.A."/>
            <person name="Heath P.D."/>
            <person name="Heathcott R."/>
            <person name="Holmes S.J."/>
            <person name="Howden P.J."/>
            <person name="Howe K.L."/>
            <person name="Howell G.R."/>
            <person name="Huckle E."/>
            <person name="Humphray S.J."/>
            <person name="Humphries M.D."/>
            <person name="Hunt A.R."/>
            <person name="Johnson C.M."/>
            <person name="Joy A.A."/>
            <person name="Kay M."/>
            <person name="Keenan S.J."/>
            <person name="Kimberley A.M."/>
            <person name="King A."/>
            <person name="Laird G.K."/>
            <person name="Langford C."/>
            <person name="Lawlor S."/>
            <person name="Leongamornlert D.A."/>
            <person name="Leversha M."/>
            <person name="Lloyd C.R."/>
            <person name="Lloyd D.M."/>
            <person name="Loveland J.E."/>
            <person name="Lovell J."/>
            <person name="Martin S."/>
            <person name="Mashreghi-Mohammadi M."/>
            <person name="Maslen G.L."/>
            <person name="Matthews L."/>
            <person name="McCann O.T."/>
            <person name="McLaren S.J."/>
            <person name="McLay K."/>
            <person name="McMurray A."/>
            <person name="Moore M.J."/>
            <person name="Mullikin J.C."/>
            <person name="Niblett D."/>
            <person name="Nickerson T."/>
            <person name="Novik K.L."/>
            <person name="Oliver K."/>
            <person name="Overton-Larty E.K."/>
            <person name="Parker A."/>
            <person name="Patel R."/>
            <person name="Pearce A.V."/>
            <person name="Peck A.I."/>
            <person name="Phillimore B."/>
            <person name="Phillips S."/>
            <person name="Plumb R.W."/>
            <person name="Porter K.M."/>
            <person name="Ramsey Y."/>
            <person name="Ranby S.A."/>
            <person name="Rice C.M."/>
            <person name="Ross M.T."/>
            <person name="Searle S.M."/>
            <person name="Sehra H.K."/>
            <person name="Sheridan E."/>
            <person name="Skuce C.D."/>
            <person name="Smith S."/>
            <person name="Smith M."/>
            <person name="Spraggon L."/>
            <person name="Squares S.L."/>
            <person name="Steward C.A."/>
            <person name="Sycamore N."/>
            <person name="Tamlyn-Hall G."/>
            <person name="Tester J."/>
            <person name="Theaker A.J."/>
            <person name="Thomas D.W."/>
            <person name="Thorpe A."/>
            <person name="Tracey A."/>
            <person name="Tromans A."/>
            <person name="Tubby B."/>
            <person name="Wall M."/>
            <person name="Wallis J.M."/>
            <person name="West A.P."/>
            <person name="White S.S."/>
            <person name="Whitehead S.L."/>
            <person name="Whittaker H."/>
            <person name="Wild A."/>
            <person name="Willey D.J."/>
            <person name="Wilmer T.E."/>
            <person name="Wood J.M."/>
            <person name="Wray P.W."/>
            <person name="Wyatt J.C."/>
            <person name="Young L."/>
            <person name="Younger R.M."/>
            <person name="Bentley D.R."/>
            <person name="Coulson A."/>
            <person name="Durbin R."/>
            <person name="Hubbard T."/>
            <person name="Sulston J.E."/>
            <person name="Dunham I."/>
            <person name="Rogers J."/>
            <person name="Beck S."/>
        </authorList>
    </citation>
    <scope>NUCLEOTIDE SEQUENCE [LARGE SCALE GENOMIC DNA]</scope>
</reference>
<evidence type="ECO:0000256" key="1">
    <source>
        <dbReference type="SAM" id="MobiDB-lite"/>
    </source>
</evidence>
<dbReference type="GeneTree" id="ENSGT00390000004313"/>
<dbReference type="EMBL" id="AL035690">
    <property type="status" value="NOT_ANNOTATED_CDS"/>
    <property type="molecule type" value="Genomic_DNA"/>
</dbReference>
<accession>A0A994J4E3</accession>
<organism evidence="2 3">
    <name type="scientific">Homo sapiens</name>
    <name type="common">Human</name>
    <dbReference type="NCBI Taxonomy" id="9606"/>
    <lineage>
        <taxon>Eukaryota</taxon>
        <taxon>Metazoa</taxon>
        <taxon>Chordata</taxon>
        <taxon>Craniata</taxon>
        <taxon>Vertebrata</taxon>
        <taxon>Euteleostomi</taxon>
        <taxon>Mammalia</taxon>
        <taxon>Eutheria</taxon>
        <taxon>Euarchontoglires</taxon>
        <taxon>Primates</taxon>
        <taxon>Haplorrhini</taxon>
        <taxon>Catarrhini</taxon>
        <taxon>Hominidae</taxon>
        <taxon>Homo</taxon>
    </lineage>
</organism>
<dbReference type="Proteomes" id="UP000005640">
    <property type="component" value="Chromosome 6"/>
</dbReference>
<proteinExistence type="evidence at protein level"/>
<feature type="region of interest" description="Disordered" evidence="1">
    <location>
        <begin position="13"/>
        <end position="38"/>
    </location>
</feature>
<reference evidence="2 3" key="1">
    <citation type="journal article" date="2001" name="Nature">
        <title>Initial sequencing and analysis of the human genome.</title>
        <authorList>
            <consortium name="International Human Genome Sequencing Consortium"/>
            <person name="Lander E.S."/>
            <person name="Linton L.M."/>
            <person name="Birren B."/>
            <person name="Nusbaum C."/>
            <person name="Zody M.C."/>
            <person name="Baldwin J."/>
            <person name="Devon K."/>
            <person name="Dewar K."/>
            <person name="Doyle M."/>
            <person name="FitzHugh W."/>
            <person name="Funke R."/>
            <person name="Gage D."/>
            <person name="Harris K."/>
            <person name="Heaford A."/>
            <person name="Howland J."/>
            <person name="Kann L."/>
            <person name="Lehoczky J."/>
            <person name="LeVine R."/>
            <person name="McEwan P."/>
            <person name="McKernan K."/>
            <person name="Meldrim J."/>
            <person name="Mesirov J.P."/>
            <person name="Miranda C."/>
            <person name="Morris W."/>
            <person name="Naylor J."/>
            <person name="Raymond C."/>
            <person name="Rosetti M."/>
            <person name="Santos R."/>
            <person name="Sheridan A."/>
            <person name="Sougnez C."/>
            <person name="Stange-Thomann N."/>
            <person name="Stojanovic N."/>
            <person name="Subramanian A."/>
            <person name="Wyman D."/>
            <person name="Rogers J."/>
            <person name="Sulston J."/>
            <person name="Ainscough R."/>
            <person name="Beck S."/>
            <person name="Bentley D."/>
            <person name="Burton J."/>
            <person name="Clee C."/>
            <person name="Carter N."/>
            <person name="Coulson A."/>
            <person name="Deadman R."/>
            <person name="Deloukas P."/>
            <person name="Dunham A."/>
            <person name="Dunham I."/>
            <person name="Durbin R."/>
            <person name="French L."/>
            <person name="Grafham D."/>
            <person name="Gregory S."/>
            <person name="Hubbard T."/>
            <person name="Humphray S."/>
            <person name="Hunt A."/>
            <person name="Jones M."/>
            <person name="Lloyd C."/>
            <person name="McMurray A."/>
            <person name="Matthews L."/>
            <person name="Mercer S."/>
            <person name="Milne S."/>
            <person name="Mullikin J.C."/>
            <person name="Mungall A."/>
            <person name="Plumb R."/>
            <person name="Ross M."/>
            <person name="Shownkeen R."/>
            <person name="Sims S."/>
            <person name="Waterston R.H."/>
            <person name="Wilson R.K."/>
            <person name="Hillier L.W."/>
            <person name="McPherson J.D."/>
            <person name="Marra M.A."/>
            <person name="Mardis E.R."/>
            <person name="Fulton L.A."/>
            <person name="Chinwalla A.T."/>
            <person name="Pepin K.H."/>
            <person name="Gish W.R."/>
            <person name="Chissoe S.L."/>
            <person name="Wendl M.C."/>
            <person name="Delehaunty K.D."/>
            <person name="Miner T.L."/>
            <person name="Delehaunty A."/>
            <person name="Kramer J.B."/>
            <person name="Cook L.L."/>
            <person name="Fulton R.S."/>
            <person name="Johnson D.L."/>
            <person name="Minx P.J."/>
            <person name="Clifton S.W."/>
            <person name="Hawkins T."/>
            <person name="Branscomb E."/>
            <person name="Predki P."/>
            <person name="Richardson P."/>
            <person name="Wenning S."/>
            <person name="Slezak T."/>
            <person name="Doggett N."/>
            <person name="Cheng J.F."/>
            <person name="Olsen A."/>
            <person name="Lucas S."/>
            <person name="Elkin C."/>
            <person name="Uberbacher E."/>
            <person name="Frazier M."/>
            <person name="Gibbs R.A."/>
            <person name="Muzny D.M."/>
            <person name="Scherer S.E."/>
            <person name="Bouck J.B."/>
            <person name="Sodergren E.J."/>
            <person name="Worley K.C."/>
            <person name="Rives C.M."/>
            <person name="Gorrell J.H."/>
            <person name="Metzker M.L."/>
            <person name="Naylor S.L."/>
            <person name="Kucherlapati R.S."/>
            <person name="Nelson D.L."/>
            <person name="Weinstock G.M."/>
            <person name="Sakaki Y."/>
            <person name="Fujiyama A."/>
            <person name="Hattori M."/>
            <person name="Yada T."/>
            <person name="Toyoda A."/>
            <person name="Itoh T."/>
            <person name="Kawagoe C."/>
            <person name="Watanabe H."/>
            <person name="Totoki Y."/>
            <person name="Taylor T."/>
            <person name="Weissenbach J."/>
            <person name="Heilig R."/>
            <person name="Saurin W."/>
            <person name="Artiguenave F."/>
            <person name="Brottier P."/>
            <person name="Bruls T."/>
            <person name="Pelletier E."/>
            <person name="Robert C."/>
            <person name="Wincker P."/>
            <person name="Smith D.R."/>
            <person name="Doucette-Stamm L."/>
            <person name="Rubenfield M."/>
            <person name="Weinstock K."/>
            <person name="Lee H.M."/>
            <person name="Dubois J."/>
            <person name="Rosenthal A."/>
            <person name="Platzer M."/>
            <person name="Nyakatura G."/>
            <person name="Taudien S."/>
            <person name="Rump A."/>
            <person name="Yang H."/>
            <person name="Yu J."/>
            <person name="Wang J."/>
            <person name="Huang G."/>
            <person name="Gu J."/>
            <person name="Hood L."/>
            <person name="Rowen L."/>
            <person name="Madan A."/>
            <person name="Qin S."/>
            <person name="Davis R.W."/>
            <person name="Federspiel N.A."/>
            <person name="Abola A.P."/>
            <person name="Proctor M.J."/>
            <person name="Myers R.M."/>
            <person name="Schmutz J."/>
            <person name="Dickson M."/>
            <person name="Grimwood J."/>
            <person name="Cox D.R."/>
            <person name="Olson M.V."/>
            <person name="Kaul R."/>
            <person name="Raymond C."/>
            <person name="Shimizu N."/>
            <person name="Kawasaki K."/>
            <person name="Minoshima S."/>
            <person name="Evans G.A."/>
            <person name="Athanasiou M."/>
            <person name="Schultz R."/>
            <person name="Roe B.A."/>
            <person name="Chen F."/>
            <person name="Pan H."/>
            <person name="Ramser J."/>
            <person name="Lehrach H."/>
            <person name="Reinhardt R."/>
            <person name="McCombie W.R."/>
            <person name="de la Bastide M."/>
            <person name="Dedhia N."/>
            <person name="Blocker H."/>
            <person name="Hornischer K."/>
            <person name="Nordsiek G."/>
            <person name="Agarwala R."/>
            <person name="Aravind L."/>
            <person name="Bailey J.A."/>
            <person name="Bateman A."/>
            <person name="Batzoglou S."/>
            <person name="Birney E."/>
            <person name="Bork P."/>
            <person name="Brown D.G."/>
            <person name="Burge C.B."/>
            <person name="Cerutti L."/>
            <person name="Chen H.C."/>
            <person name="Church D."/>
            <person name="Clamp M."/>
            <person name="Copley R.R."/>
            <person name="Doerks T."/>
            <person name="Eddy S.R."/>
            <person name="Eichler E.E."/>
            <person name="Furey T.S."/>
            <person name="Galagan J."/>
            <person name="Gilbert J.G."/>
            <person name="Harmon C."/>
            <person name="Hayashizaki Y."/>
            <person name="Haussler D."/>
            <person name="Hermjakob H."/>
            <person name="Hokamp K."/>
            <person name="Jang W."/>
            <person name="Johnson L.S."/>
            <person name="Jones T.A."/>
            <person name="Kasif S."/>
            <person name="Kaspryzk A."/>
            <person name="Kennedy S."/>
            <person name="Kent W.J."/>
            <person name="Kitts P."/>
            <person name="Koonin E.V."/>
            <person name="Korf I."/>
            <person name="Kulp D."/>
            <person name="Lancet D."/>
            <person name="Lowe T.M."/>
            <person name="McLysaght A."/>
            <person name="Mikkelsen T."/>
            <person name="Moran J.V."/>
            <person name="Mulder N."/>
            <person name="Pollara V.J."/>
            <person name="Ponting C.P."/>
            <person name="Schuler G."/>
            <person name="Schultz J."/>
            <person name="Slater G."/>
            <person name="Smit A.F."/>
            <person name="Stupka E."/>
            <person name="Szustakowski J."/>
            <person name="Thierry-Mieg D."/>
            <person name="Thierry-Mieg J."/>
            <person name="Wagner L."/>
            <person name="Wallis J."/>
            <person name="Wheeler R."/>
            <person name="Williams A."/>
            <person name="Wolf Y.I."/>
            <person name="Wolfe K.H."/>
            <person name="Yang S.P."/>
            <person name="Yeh R.F."/>
            <person name="Collins F."/>
            <person name="Guyer M.S."/>
            <person name="Peterson J."/>
            <person name="Felsenfeld A."/>
            <person name="Wetterstrand K.A."/>
            <person name="Patrinos A."/>
            <person name="Morgan M.J."/>
            <person name="de Jong P."/>
            <person name="Catanese J.J."/>
            <person name="Osoegawa K."/>
            <person name="Shizuya H."/>
            <person name="Choi S."/>
            <person name="Chen Y.J."/>
        </authorList>
    </citation>
    <scope>NUCLEOTIDE SEQUENCE [LARGE SCALE GENOMIC DNA]</scope>
</reference>
<name>A0A994J4E3_HUMAN</name>
<dbReference type="HGNC" id="HGNC:21025">
    <property type="gene designation" value="SAYSD1"/>
</dbReference>
<dbReference type="AlphaFoldDB" id="A0A994J4E3"/>
<keyword evidence="3" id="KW-1185">Reference proteome</keyword>
<gene>
    <name evidence="2" type="primary">SAYSD1</name>
</gene>
<feature type="compositionally biased region" description="Low complexity" evidence="1">
    <location>
        <begin position="16"/>
        <end position="38"/>
    </location>
</feature>
<reference evidence="2" key="5">
    <citation type="submission" date="2025-09" db="UniProtKB">
        <authorList>
            <consortium name="Ensembl"/>
        </authorList>
    </citation>
    <scope>IDENTIFICATION</scope>
</reference>
<evidence type="ECO:0007829" key="5">
    <source>
        <dbReference type="ProteomicsDB" id="A0A994J4E3"/>
    </source>
</evidence>
<dbReference type="OrthoDB" id="71310at2759"/>
<reference evidence="2 3" key="3">
    <citation type="journal article" date="2004" name="Nature">
        <title>Finishing the euchromatic sequence of the human genome.</title>
        <authorList>
            <consortium name="International Human Genome Sequencing Consortium"/>
        </authorList>
    </citation>
    <scope>NUCLEOTIDE SEQUENCE [LARGE SCALE GENOMIC DNA]</scope>
</reference>
<evidence type="ECO:0000313" key="3">
    <source>
        <dbReference type="Proteomes" id="UP000005640"/>
    </source>
</evidence>
<protein>
    <submittedName>
        <fullName evidence="2">SAYSVFN motif domain containing 1</fullName>
    </submittedName>
</protein>
<dbReference type="OpenTargets" id="ENSG00000112167"/>